<evidence type="ECO:0000313" key="1">
    <source>
        <dbReference type="EMBL" id="MBE1491933.1"/>
    </source>
</evidence>
<dbReference type="Proteomes" id="UP000649753">
    <property type="component" value="Unassembled WGS sequence"/>
</dbReference>
<sequence length="346" mass="37897">MSTGAGAAPAGKSAARLHARLHTVLGQGGDPTQLAVLHRDAAQLLGESHETSLLVECALEHALSPDRPVSDSLAAWLDLRERAGSTLAEHHPTVLAVRDQYIRWLRRRGEPGDLDLVVQLRRDEVELRATQPVGPHQLGVAATGYAVALLDRARYGSFDPQLKKHEPGTDLAEAYRLVDGEISRRGAGYGSGHESTWQARLLLGDIRCAGLRLTPDDPDLSQAEPALREADTILRYDWQRHGRHGRSALRAQLVRAEVLTVLGRDRAAEREARLASVLARRYSDLDLGRPLLVLAQAQAHRDAVAALRTARAAVRERRLRYPPAGHRLVEAERLVQTLSASAHRTG</sequence>
<comment type="caution">
    <text evidence="1">The sequence shown here is derived from an EMBL/GenBank/DDBJ whole genome shotgun (WGS) entry which is preliminary data.</text>
</comment>
<name>A0A927MHT5_9ACTN</name>
<dbReference type="RefSeq" id="WP_192770916.1">
    <property type="nucleotide sequence ID" value="NZ_JADBEB010000001.1"/>
</dbReference>
<accession>A0A927MHT5</accession>
<organism evidence="1 2">
    <name type="scientific">Plantactinospora soyae</name>
    <dbReference type="NCBI Taxonomy" id="1544732"/>
    <lineage>
        <taxon>Bacteria</taxon>
        <taxon>Bacillati</taxon>
        <taxon>Actinomycetota</taxon>
        <taxon>Actinomycetes</taxon>
        <taxon>Micromonosporales</taxon>
        <taxon>Micromonosporaceae</taxon>
        <taxon>Plantactinospora</taxon>
    </lineage>
</organism>
<evidence type="ECO:0000313" key="2">
    <source>
        <dbReference type="Proteomes" id="UP000649753"/>
    </source>
</evidence>
<keyword evidence="2" id="KW-1185">Reference proteome</keyword>
<dbReference type="EMBL" id="JADBEB010000001">
    <property type="protein sequence ID" value="MBE1491933.1"/>
    <property type="molecule type" value="Genomic_DNA"/>
</dbReference>
<dbReference type="AlphaFoldDB" id="A0A927MHT5"/>
<protein>
    <submittedName>
        <fullName evidence="1">Uncharacterized protein</fullName>
    </submittedName>
</protein>
<reference evidence="1" key="1">
    <citation type="submission" date="2020-10" db="EMBL/GenBank/DDBJ databases">
        <title>Sequencing the genomes of 1000 actinobacteria strains.</title>
        <authorList>
            <person name="Klenk H.-P."/>
        </authorList>
    </citation>
    <scope>NUCLEOTIDE SEQUENCE</scope>
    <source>
        <strain evidence="1">DSM 46832</strain>
    </source>
</reference>
<gene>
    <name evidence="1" type="ORF">H4W31_007571</name>
</gene>
<proteinExistence type="predicted"/>